<dbReference type="InterPro" id="IPR008978">
    <property type="entry name" value="HSP20-like_chaperone"/>
</dbReference>
<name>A0ABS8VH93_DATST</name>
<keyword evidence="2" id="KW-1185">Reference proteome</keyword>
<accession>A0ABS8VH93</accession>
<gene>
    <name evidence="1" type="ORF">HAX54_034858</name>
</gene>
<dbReference type="EMBL" id="JACEIK010004518">
    <property type="protein sequence ID" value="MCD9645721.1"/>
    <property type="molecule type" value="Genomic_DNA"/>
</dbReference>
<comment type="caution">
    <text evidence="1">The sequence shown here is derived from an EMBL/GenBank/DDBJ whole genome shotgun (WGS) entry which is preliminary data.</text>
</comment>
<evidence type="ECO:0000313" key="1">
    <source>
        <dbReference type="EMBL" id="MCD9645721.1"/>
    </source>
</evidence>
<evidence type="ECO:0000313" key="2">
    <source>
        <dbReference type="Proteomes" id="UP000823775"/>
    </source>
</evidence>
<dbReference type="Proteomes" id="UP000823775">
    <property type="component" value="Unassembled WGS sequence"/>
</dbReference>
<sequence length="81" mass="9134">MSLMPVFGGRRNHAHQVHDPYSDHHAHQVANLHGYKKEDVKVQVEDDKILKITGEKGMKKEIIGTILKEAVGNSSHPFHCL</sequence>
<protein>
    <submittedName>
        <fullName evidence="1">Uncharacterized protein</fullName>
    </submittedName>
</protein>
<dbReference type="Gene3D" id="2.60.40.790">
    <property type="match status" value="1"/>
</dbReference>
<dbReference type="SUPFAM" id="SSF49764">
    <property type="entry name" value="HSP20-like chaperones"/>
    <property type="match status" value="1"/>
</dbReference>
<proteinExistence type="predicted"/>
<reference evidence="1 2" key="1">
    <citation type="journal article" date="2021" name="BMC Genomics">
        <title>Datura genome reveals duplications of psychoactive alkaloid biosynthetic genes and high mutation rate following tissue culture.</title>
        <authorList>
            <person name="Rajewski A."/>
            <person name="Carter-House D."/>
            <person name="Stajich J."/>
            <person name="Litt A."/>
        </authorList>
    </citation>
    <scope>NUCLEOTIDE SEQUENCE [LARGE SCALE GENOMIC DNA]</scope>
    <source>
        <strain evidence="1">AR-01</strain>
    </source>
</reference>
<organism evidence="1 2">
    <name type="scientific">Datura stramonium</name>
    <name type="common">Jimsonweed</name>
    <name type="synonym">Common thornapple</name>
    <dbReference type="NCBI Taxonomy" id="4076"/>
    <lineage>
        <taxon>Eukaryota</taxon>
        <taxon>Viridiplantae</taxon>
        <taxon>Streptophyta</taxon>
        <taxon>Embryophyta</taxon>
        <taxon>Tracheophyta</taxon>
        <taxon>Spermatophyta</taxon>
        <taxon>Magnoliopsida</taxon>
        <taxon>eudicotyledons</taxon>
        <taxon>Gunneridae</taxon>
        <taxon>Pentapetalae</taxon>
        <taxon>asterids</taxon>
        <taxon>lamiids</taxon>
        <taxon>Solanales</taxon>
        <taxon>Solanaceae</taxon>
        <taxon>Solanoideae</taxon>
        <taxon>Datureae</taxon>
        <taxon>Datura</taxon>
    </lineage>
</organism>